<comment type="caution">
    <text evidence="2">The sequence shown here is derived from an EMBL/GenBank/DDBJ whole genome shotgun (WGS) entry which is preliminary data.</text>
</comment>
<gene>
    <name evidence="2" type="ORF">JM949_01045</name>
</gene>
<dbReference type="EMBL" id="JAEVHL010000002">
    <property type="protein sequence ID" value="MBM0274148.1"/>
    <property type="molecule type" value="Genomic_DNA"/>
</dbReference>
<accession>A0ABS1Y9S5</accession>
<proteinExistence type="predicted"/>
<evidence type="ECO:0000313" key="2">
    <source>
        <dbReference type="EMBL" id="MBM0274148.1"/>
    </source>
</evidence>
<evidence type="ECO:0000313" key="3">
    <source>
        <dbReference type="Proteomes" id="UP000622245"/>
    </source>
</evidence>
<protein>
    <submittedName>
        <fullName evidence="2">Uncharacterized protein</fullName>
    </submittedName>
</protein>
<feature type="signal peptide" evidence="1">
    <location>
        <begin position="1"/>
        <end position="30"/>
    </location>
</feature>
<keyword evidence="3" id="KW-1185">Reference proteome</keyword>
<dbReference type="RefSeq" id="WP_203146578.1">
    <property type="nucleotide sequence ID" value="NZ_JAEVHL010000002.1"/>
</dbReference>
<reference evidence="2 3" key="1">
    <citation type="submission" date="2021-01" db="EMBL/GenBank/DDBJ databases">
        <title>Draft genome sequence of Micromonospora sp. strain STR1s_6.</title>
        <authorList>
            <person name="Karlyshev A."/>
            <person name="Jawad R."/>
        </authorList>
    </citation>
    <scope>NUCLEOTIDE SEQUENCE [LARGE SCALE GENOMIC DNA]</scope>
    <source>
        <strain evidence="2 3">STR1S-6</strain>
    </source>
</reference>
<feature type="chain" id="PRO_5045050081" evidence="1">
    <location>
        <begin position="31"/>
        <end position="157"/>
    </location>
</feature>
<evidence type="ECO:0000256" key="1">
    <source>
        <dbReference type="SAM" id="SignalP"/>
    </source>
</evidence>
<sequence>MTRAHRLLLPAALLAAALAGCSSDTEPATAAPTTSATPSRAPLPLLVRGTFTLELPNFVWSESTHTCAGSESHDDIQVGTQVIVTDPAGVNIAVGNLGEGQPVTDPNDSTRATSCLFLFDIANVPSGKGIYGIEVSNRGKVQFKETDLRDRVALGLT</sequence>
<organism evidence="2 3">
    <name type="scientific">Micromonospora tarensis</name>
    <dbReference type="NCBI Taxonomy" id="2806100"/>
    <lineage>
        <taxon>Bacteria</taxon>
        <taxon>Bacillati</taxon>
        <taxon>Actinomycetota</taxon>
        <taxon>Actinomycetes</taxon>
        <taxon>Micromonosporales</taxon>
        <taxon>Micromonosporaceae</taxon>
        <taxon>Micromonospora</taxon>
    </lineage>
</organism>
<dbReference type="PROSITE" id="PS51257">
    <property type="entry name" value="PROKAR_LIPOPROTEIN"/>
    <property type="match status" value="1"/>
</dbReference>
<name>A0ABS1Y9S5_9ACTN</name>
<dbReference type="Proteomes" id="UP000622245">
    <property type="component" value="Unassembled WGS sequence"/>
</dbReference>
<keyword evidence="1" id="KW-0732">Signal</keyword>